<dbReference type="HOGENOM" id="CLU_3404070_0_0_5"/>
<gene>
    <name evidence="1" type="ORF">GXY_08080</name>
</gene>
<protein>
    <submittedName>
        <fullName evidence="1">Uncharacterized protein</fullName>
    </submittedName>
</protein>
<sequence>MITIIIITTSGYEIPVHMMIAGQHKAGKPA</sequence>
<dbReference type="EMBL" id="ADTV01000031">
    <property type="protein sequence ID" value="EFG84462.1"/>
    <property type="molecule type" value="Genomic_DNA"/>
</dbReference>
<evidence type="ECO:0000313" key="2">
    <source>
        <dbReference type="Proteomes" id="UP000006468"/>
    </source>
</evidence>
<accession>D5QEQ1</accession>
<comment type="caution">
    <text evidence="1">The sequence shown here is derived from an EMBL/GenBank/DDBJ whole genome shotgun (WGS) entry which is preliminary data.</text>
</comment>
<dbReference type="AlphaFoldDB" id="D5QEQ1"/>
<dbReference type="Proteomes" id="UP000006468">
    <property type="component" value="Chromosome"/>
</dbReference>
<reference evidence="1 2" key="1">
    <citation type="journal article" date="2010" name="J. Bacteriol.">
        <title>Genome sequence of a cellulose-producing bacterium, Gluconacetobacter hansenii ATCC 23769.</title>
        <authorList>
            <person name="Iyer P.R."/>
            <person name="Geib S.M."/>
            <person name="Catchmark J."/>
            <person name="Kao T.H."/>
            <person name="Tien M."/>
        </authorList>
    </citation>
    <scope>NUCLEOTIDE SEQUENCE [LARGE SCALE GENOMIC DNA]</scope>
    <source>
        <strain evidence="1 2">ATCC 23769</strain>
    </source>
</reference>
<proteinExistence type="predicted"/>
<evidence type="ECO:0000313" key="1">
    <source>
        <dbReference type="EMBL" id="EFG84462.1"/>
    </source>
</evidence>
<organism evidence="1 2">
    <name type="scientific">Novacetimonas hansenii ATCC 23769</name>
    <dbReference type="NCBI Taxonomy" id="714995"/>
    <lineage>
        <taxon>Bacteria</taxon>
        <taxon>Pseudomonadati</taxon>
        <taxon>Pseudomonadota</taxon>
        <taxon>Alphaproteobacteria</taxon>
        <taxon>Acetobacterales</taxon>
        <taxon>Acetobacteraceae</taxon>
        <taxon>Novacetimonas</taxon>
    </lineage>
</organism>
<name>D5QEQ1_NOVHA</name>